<dbReference type="RefSeq" id="WP_274373837.1">
    <property type="nucleotide sequence ID" value="NZ_CP072943.1"/>
</dbReference>
<dbReference type="InterPro" id="IPR048520">
    <property type="entry name" value="LarA_C"/>
</dbReference>
<evidence type="ECO:0000259" key="2">
    <source>
        <dbReference type="Pfam" id="PF21113"/>
    </source>
</evidence>
<dbReference type="InterPro" id="IPR048068">
    <property type="entry name" value="LarA-like"/>
</dbReference>
<dbReference type="AlphaFoldDB" id="A0A9Q7EXL4"/>
<dbReference type="InterPro" id="IPR047926">
    <property type="entry name" value="Ni_dep_LarA"/>
</dbReference>
<evidence type="ECO:0000313" key="3">
    <source>
        <dbReference type="EMBL" id="QTX32590.1"/>
    </source>
</evidence>
<dbReference type="Gene3D" id="3.90.226.30">
    <property type="match status" value="1"/>
</dbReference>
<feature type="domain" description="Lactate racemase C-terminal" evidence="2">
    <location>
        <begin position="278"/>
        <end position="425"/>
    </location>
</feature>
<dbReference type="Proteomes" id="UP000671879">
    <property type="component" value="Chromosome"/>
</dbReference>
<dbReference type="NCBIfam" id="NF033504">
    <property type="entry name" value="Ni_dep_LarA"/>
    <property type="match status" value="1"/>
</dbReference>
<dbReference type="InterPro" id="IPR018657">
    <property type="entry name" value="LarA-like_N"/>
</dbReference>
<dbReference type="GO" id="GO:0050043">
    <property type="term" value="F:lactate racemase activity"/>
    <property type="evidence" value="ECO:0007669"/>
    <property type="project" value="InterPro"/>
</dbReference>
<protein>
    <submittedName>
        <fullName evidence="3">Nickel-dependent lactate racemase</fullName>
    </submittedName>
</protein>
<proteinExistence type="predicted"/>
<reference evidence="4" key="1">
    <citation type="submission" date="2021-04" db="EMBL/GenBank/DDBJ databases">
        <title>A novel Synergistetes isolate from a pyrite-forming mixed culture.</title>
        <authorList>
            <person name="Bunk B."/>
            <person name="Sproer C."/>
            <person name="Spring S."/>
            <person name="Pester M."/>
        </authorList>
    </citation>
    <scope>NUCLEOTIDE SEQUENCE [LARGE SCALE GENOMIC DNA]</scope>
    <source>
        <strain evidence="4">J.5.4.2-T.3.5.2</strain>
    </source>
</reference>
<dbReference type="Gene3D" id="3.40.50.11440">
    <property type="match status" value="1"/>
</dbReference>
<keyword evidence="4" id="KW-1185">Reference proteome</keyword>
<dbReference type="KEGG" id="aram:KAR29_01210"/>
<name>A0A9Q7EXL4_9BACT</name>
<gene>
    <name evidence="3" type="primary">larA</name>
    <name evidence="3" type="ORF">KAR29_01210</name>
</gene>
<dbReference type="EMBL" id="CP072943">
    <property type="protein sequence ID" value="QTX32590.1"/>
    <property type="molecule type" value="Genomic_DNA"/>
</dbReference>
<evidence type="ECO:0000259" key="1">
    <source>
        <dbReference type="Pfam" id="PF09861"/>
    </source>
</evidence>
<dbReference type="Pfam" id="PF21113">
    <property type="entry name" value="LarA_C"/>
    <property type="match status" value="1"/>
</dbReference>
<accession>A0A9Q7EXL4</accession>
<dbReference type="PANTHER" id="PTHR33171">
    <property type="entry name" value="LAR_N DOMAIN-CONTAINING PROTEIN"/>
    <property type="match status" value="1"/>
</dbReference>
<evidence type="ECO:0000313" key="4">
    <source>
        <dbReference type="Proteomes" id="UP000671879"/>
    </source>
</evidence>
<dbReference type="Pfam" id="PF09861">
    <property type="entry name" value="Lar_N"/>
    <property type="match status" value="1"/>
</dbReference>
<dbReference type="PANTHER" id="PTHR33171:SF17">
    <property type="entry name" value="LARA-LIKE N-TERMINAL DOMAIN-CONTAINING PROTEIN"/>
    <property type="match status" value="1"/>
</dbReference>
<dbReference type="InterPro" id="IPR043166">
    <property type="entry name" value="LarA-like_C"/>
</dbReference>
<organism evidence="3 4">
    <name type="scientific">Aminithiophilus ramosus</name>
    <dbReference type="NCBI Taxonomy" id="3029084"/>
    <lineage>
        <taxon>Bacteria</taxon>
        <taxon>Thermotogati</taxon>
        <taxon>Synergistota</taxon>
        <taxon>Synergistia</taxon>
        <taxon>Synergistales</taxon>
        <taxon>Aminithiophilaceae</taxon>
        <taxon>Aminithiophilus</taxon>
    </lineage>
</organism>
<feature type="domain" description="LarA-like N-terminal" evidence="1">
    <location>
        <begin position="7"/>
        <end position="214"/>
    </location>
</feature>
<sequence>MKIAIPYGRSSMEIDVPDDRLLAVLRPTEPDGAPEDFVLQRAIVERALANPVASPPLRRLASGRSRATVITSDHTRPVPSRITLPPLLEEMRADNASLEVTLLVATGMHRATTADELGERLGPSILSRERVVVHDARCDDDLRFLGKLPSGGDLWVNRFAVETDLLVAEGFIEPHFFAGFSGGRKSVLPGVAGYRTVLANHCASFIASPRARAGSLDGNPIHADMLFAAEAARLAFVLNVALDGKKRIRAAWAGHFDEAHRRGCADVARSAAVDGRRKAPIVVTSNGGYPLDQNVYQAVKGMTAAEALCSDGGVIITVAACEDGHGGQAFFDALAGAASPRELLDRIGGRPMEETEPDQWEYQILARVLNRVEVIVVSDRCPPELFEAIHLRWAPTFERALAMAEERTGPDADILVVPDGVAVVVETAREASR</sequence>